<evidence type="ECO:0000313" key="2">
    <source>
        <dbReference type="Proteomes" id="UP000254029"/>
    </source>
</evidence>
<organism evidence="1 2">
    <name type="scientific">Chromobacterium violaceum</name>
    <dbReference type="NCBI Taxonomy" id="536"/>
    <lineage>
        <taxon>Bacteria</taxon>
        <taxon>Pseudomonadati</taxon>
        <taxon>Pseudomonadota</taxon>
        <taxon>Betaproteobacteria</taxon>
        <taxon>Neisseriales</taxon>
        <taxon>Chromobacteriaceae</taxon>
        <taxon>Chromobacterium</taxon>
    </lineage>
</organism>
<dbReference type="InterPro" id="IPR003789">
    <property type="entry name" value="Asn/Gln_tRNA_amidoTrase-B-like"/>
</dbReference>
<dbReference type="InterPro" id="IPR019004">
    <property type="entry name" value="YqeY/Aim41"/>
</dbReference>
<comment type="caution">
    <text evidence="1">The sequence shown here is derived from an EMBL/GenBank/DDBJ whole genome shotgun (WGS) entry which is preliminary data.</text>
</comment>
<dbReference type="Gene3D" id="1.10.10.410">
    <property type="match status" value="1"/>
</dbReference>
<dbReference type="PANTHER" id="PTHR28055">
    <property type="entry name" value="ALTERED INHERITANCE OF MITOCHONDRIA PROTEIN 41, MITOCHONDRIAL"/>
    <property type="match status" value="1"/>
</dbReference>
<dbReference type="GO" id="GO:0016884">
    <property type="term" value="F:carbon-nitrogen ligase activity, with glutamine as amido-N-donor"/>
    <property type="evidence" value="ECO:0007669"/>
    <property type="project" value="InterPro"/>
</dbReference>
<gene>
    <name evidence="1" type="primary">yqeY</name>
    <name evidence="1" type="ORF">NCTC8684_03155</name>
</gene>
<evidence type="ECO:0000313" key="1">
    <source>
        <dbReference type="EMBL" id="SUX34037.1"/>
    </source>
</evidence>
<dbReference type="SUPFAM" id="SSF89095">
    <property type="entry name" value="GatB/YqeY motif"/>
    <property type="match status" value="1"/>
</dbReference>
<accession>A0AAX2MCC9</accession>
<dbReference type="Pfam" id="PF09424">
    <property type="entry name" value="YqeY"/>
    <property type="match status" value="1"/>
</dbReference>
<dbReference type="AlphaFoldDB" id="A0AAX2MCC9"/>
<protein>
    <submittedName>
        <fullName evidence="1">Uncharacterized conserved protein</fullName>
    </submittedName>
</protein>
<dbReference type="InterPro" id="IPR023168">
    <property type="entry name" value="GatB_Yqey_C_2"/>
</dbReference>
<dbReference type="Proteomes" id="UP000254029">
    <property type="component" value="Unassembled WGS sequence"/>
</dbReference>
<proteinExistence type="predicted"/>
<dbReference type="InterPro" id="IPR042184">
    <property type="entry name" value="YqeY/Aim41_N"/>
</dbReference>
<dbReference type="EMBL" id="UIGR01000001">
    <property type="protein sequence ID" value="SUX34037.1"/>
    <property type="molecule type" value="Genomic_DNA"/>
</dbReference>
<dbReference type="PANTHER" id="PTHR28055:SF1">
    <property type="entry name" value="ALTERED INHERITANCE OF MITOCHONDRIA PROTEIN 41, MITOCHONDRIAL"/>
    <property type="match status" value="1"/>
</dbReference>
<dbReference type="Gene3D" id="1.10.1510.10">
    <property type="entry name" value="Uncharacterised protein YqeY/AIM41 PF09424, N-terminal domain"/>
    <property type="match status" value="1"/>
</dbReference>
<reference evidence="1 2" key="1">
    <citation type="submission" date="2018-06" db="EMBL/GenBank/DDBJ databases">
        <authorList>
            <consortium name="Pathogen Informatics"/>
            <person name="Doyle S."/>
        </authorList>
    </citation>
    <scope>NUCLEOTIDE SEQUENCE [LARGE SCALE GENOMIC DNA]</scope>
    <source>
        <strain evidence="1 2">NCTC8684</strain>
    </source>
</reference>
<sequence>MPAVLPFVLPNFPRCPRSARFPSEHDMSLKVRITDDMKSAMKAKEADKLAAIRLLLAAVKQKEVDERIELDDAGITAVIDKMIKQRRDSIAQYQAAQRQDLVDKEQAEMDVLMGYMPQQLSQAEIEALIAKAVVDTGAAGMQDMGKVMGALRPQLAGRADMAQVSALIKAKLTA</sequence>
<name>A0AAX2MCC9_CHRVL</name>